<dbReference type="Proteomes" id="UP000251213">
    <property type="component" value="Unassembled WGS sequence"/>
</dbReference>
<evidence type="ECO:0000256" key="1">
    <source>
        <dbReference type="SAM" id="Phobius"/>
    </source>
</evidence>
<accession>A0A364K0W0</accession>
<name>A0A364K0W0_9BACL</name>
<gene>
    <name evidence="3" type="ORF">DL897_16965</name>
</gene>
<dbReference type="EMBL" id="QJKK01000018">
    <property type="protein sequence ID" value="RAL21328.1"/>
    <property type="molecule type" value="Genomic_DNA"/>
</dbReference>
<evidence type="ECO:0000313" key="4">
    <source>
        <dbReference type="Proteomes" id="UP000251213"/>
    </source>
</evidence>
<sequence length="347" mass="38917">MNKFSEDQEIKKRLQEEWNEVPEIVMNRIDETLASLHEPKKRGSRMKKVWLTAAAATLAIAGTITAGFISPSFAATLNKVPVIGSIFDKVGDNGIKNAVKKGVTTNQVNQSLEKEGVKVTIKDLIYDDTSMIISYEIKSKEKFETKLKTKKGKSVPVPPPSITFIPHHNGKLINGAGSGQKDVKDDYTVIGYESIQLDQPLPDKVKLNLQANYTDTFKAVQLNKPLKPLQFEFNVTAQKEKNNQIYKPNIKKDIGDIHLQIKQVKVSSSYIQVDLNKFTEIENANAYSFSLHDEKGKELESLYESRDLKTTRLTYVSPMETSKSLTLKIYGGNSKGKEIGQIQIPLR</sequence>
<proteinExistence type="predicted"/>
<keyword evidence="1" id="KW-0812">Transmembrane</keyword>
<evidence type="ECO:0000259" key="2">
    <source>
        <dbReference type="Pfam" id="PF13786"/>
    </source>
</evidence>
<feature type="transmembrane region" description="Helical" evidence="1">
    <location>
        <begin position="49"/>
        <end position="69"/>
    </location>
</feature>
<keyword evidence="4" id="KW-1185">Reference proteome</keyword>
<protein>
    <recommendedName>
        <fullName evidence="2">DUF4179 domain-containing protein</fullName>
    </recommendedName>
</protein>
<reference evidence="3 4" key="1">
    <citation type="submission" date="2018-06" db="EMBL/GenBank/DDBJ databases">
        <title>Thermoflavimicrobium daqus sp. nov., a thermophilic microbe isolated from Moutai-flavour Daqu.</title>
        <authorList>
            <person name="Wang X."/>
            <person name="Zhou H."/>
        </authorList>
    </citation>
    <scope>NUCLEOTIDE SEQUENCE [LARGE SCALE GENOMIC DNA]</scope>
    <source>
        <strain evidence="3 4">FBKL4.011</strain>
    </source>
</reference>
<dbReference type="Gene3D" id="2.60.40.1630">
    <property type="entry name" value="bacillus anthracis domain"/>
    <property type="match status" value="1"/>
</dbReference>
<dbReference type="AlphaFoldDB" id="A0A364K0W0"/>
<dbReference type="OrthoDB" id="2541898at2"/>
<reference evidence="3 4" key="2">
    <citation type="submission" date="2018-06" db="EMBL/GenBank/DDBJ databases">
        <authorList>
            <person name="Zhirakovskaya E."/>
        </authorList>
    </citation>
    <scope>NUCLEOTIDE SEQUENCE [LARGE SCALE GENOMIC DNA]</scope>
    <source>
        <strain evidence="3 4">FBKL4.011</strain>
    </source>
</reference>
<keyword evidence="1" id="KW-1133">Transmembrane helix</keyword>
<dbReference type="InterPro" id="IPR025436">
    <property type="entry name" value="DUF4179"/>
</dbReference>
<feature type="domain" description="DUF4179" evidence="2">
    <location>
        <begin position="46"/>
        <end position="139"/>
    </location>
</feature>
<dbReference type="Pfam" id="PF13786">
    <property type="entry name" value="DUF4179"/>
    <property type="match status" value="1"/>
</dbReference>
<organism evidence="3 4">
    <name type="scientific">Thermoflavimicrobium daqui</name>
    <dbReference type="NCBI Taxonomy" id="2137476"/>
    <lineage>
        <taxon>Bacteria</taxon>
        <taxon>Bacillati</taxon>
        <taxon>Bacillota</taxon>
        <taxon>Bacilli</taxon>
        <taxon>Bacillales</taxon>
        <taxon>Thermoactinomycetaceae</taxon>
        <taxon>Thermoflavimicrobium</taxon>
    </lineage>
</organism>
<keyword evidence="1" id="KW-0472">Membrane</keyword>
<dbReference type="RefSeq" id="WP_113660306.1">
    <property type="nucleotide sequence ID" value="NZ_KZ845680.1"/>
</dbReference>
<comment type="caution">
    <text evidence="3">The sequence shown here is derived from an EMBL/GenBank/DDBJ whole genome shotgun (WGS) entry which is preliminary data.</text>
</comment>
<evidence type="ECO:0000313" key="3">
    <source>
        <dbReference type="EMBL" id="RAL21328.1"/>
    </source>
</evidence>